<keyword evidence="3" id="KW-1185">Reference proteome</keyword>
<feature type="compositionally biased region" description="Polar residues" evidence="1">
    <location>
        <begin position="455"/>
        <end position="467"/>
    </location>
</feature>
<organism evidence="2 3">
    <name type="scientific">Hermetia illucens</name>
    <name type="common">Black soldier fly</name>
    <dbReference type="NCBI Taxonomy" id="343691"/>
    <lineage>
        <taxon>Eukaryota</taxon>
        <taxon>Metazoa</taxon>
        <taxon>Ecdysozoa</taxon>
        <taxon>Arthropoda</taxon>
        <taxon>Hexapoda</taxon>
        <taxon>Insecta</taxon>
        <taxon>Pterygota</taxon>
        <taxon>Neoptera</taxon>
        <taxon>Endopterygota</taxon>
        <taxon>Diptera</taxon>
        <taxon>Brachycera</taxon>
        <taxon>Stratiomyomorpha</taxon>
        <taxon>Stratiomyidae</taxon>
        <taxon>Hermetiinae</taxon>
        <taxon>Hermetia</taxon>
    </lineage>
</organism>
<evidence type="ECO:0000313" key="2">
    <source>
        <dbReference type="EMBL" id="CAD7083947.1"/>
    </source>
</evidence>
<feature type="region of interest" description="Disordered" evidence="1">
    <location>
        <begin position="183"/>
        <end position="214"/>
    </location>
</feature>
<accession>A0A7R8UQ01</accession>
<name>A0A7R8UQ01_HERIL</name>
<sequence>MCKCHRQLGVISDGSRMDDSPNLLRKRPGRLSLGKRSKDGSDSPTTPCRHSIMRSSVNTPPSIRFNGNPNSSQTTPLNHFKRTYFIEESPSQDYDSDSQTMICTQDTRQSVTDVDWKWEEPDRPNVAKTIINPKPRRVENSRPARHIRPIMQLSKKSIFRQSPERPQKRGFYKFKEEFLRDFTEGSAGGSPDRDDSSPSAEFELDEQDSSAKENDLMEVLSVRAMKPNLIEKKIPERVKAPQLAEAPKPIELSKPTTNRPNPTWKPNLIPPSGITKITEPKPKAAQSTIPANPKPSAPTESDLLEDSDLDTLLLQCSQKVEASYQKQTKRTKLDKYDNLFENDSFDDIFLSVPVDAQQPPKICKSPLVRYNSMPTKSPTAKAVPDRPVSSFTRHNSMPTNDKKQATGQKSSIGSDSKSSSSESISSEKRRCTAQEIERKRLEALQRREASKLRKLTSSCGVSSNYPNSGRVKR</sequence>
<feature type="region of interest" description="Disordered" evidence="1">
    <location>
        <begin position="240"/>
        <end position="303"/>
    </location>
</feature>
<feature type="region of interest" description="Disordered" evidence="1">
    <location>
        <begin position="366"/>
        <end position="435"/>
    </location>
</feature>
<protein>
    <submittedName>
        <fullName evidence="2">Uncharacterized protein</fullName>
    </submittedName>
</protein>
<feature type="compositionally biased region" description="Low complexity" evidence="1">
    <location>
        <begin position="409"/>
        <end position="424"/>
    </location>
</feature>
<feature type="compositionally biased region" description="Polar residues" evidence="1">
    <location>
        <begin position="42"/>
        <end position="76"/>
    </location>
</feature>
<feature type="region of interest" description="Disordered" evidence="1">
    <location>
        <begin position="1"/>
        <end position="76"/>
    </location>
</feature>
<dbReference type="OrthoDB" id="8069119at2759"/>
<proteinExistence type="predicted"/>
<evidence type="ECO:0000313" key="3">
    <source>
        <dbReference type="Proteomes" id="UP000594454"/>
    </source>
</evidence>
<dbReference type="Proteomes" id="UP000594454">
    <property type="component" value="Chromosome 3"/>
</dbReference>
<dbReference type="EMBL" id="LR899011">
    <property type="protein sequence ID" value="CAD7083947.1"/>
    <property type="molecule type" value="Genomic_DNA"/>
</dbReference>
<feature type="compositionally biased region" description="Basic and acidic residues" evidence="1">
    <location>
        <begin position="425"/>
        <end position="435"/>
    </location>
</feature>
<feature type="compositionally biased region" description="Polar residues" evidence="1">
    <location>
        <begin position="389"/>
        <end position="399"/>
    </location>
</feature>
<dbReference type="AlphaFoldDB" id="A0A7R8UQ01"/>
<gene>
    <name evidence="2" type="ORF">HERILL_LOCUS6869</name>
</gene>
<feature type="region of interest" description="Disordered" evidence="1">
    <location>
        <begin position="449"/>
        <end position="473"/>
    </location>
</feature>
<dbReference type="InParanoid" id="A0A7R8UQ01"/>
<reference evidence="2 3" key="1">
    <citation type="submission" date="2020-11" db="EMBL/GenBank/DDBJ databases">
        <authorList>
            <person name="Wallbank WR R."/>
            <person name="Pardo Diaz C."/>
            <person name="Kozak K."/>
            <person name="Martin S."/>
            <person name="Jiggins C."/>
            <person name="Moest M."/>
            <person name="Warren A I."/>
            <person name="Generalovic N T."/>
            <person name="Byers J.R.P. K."/>
            <person name="Montejo-Kovacevich G."/>
            <person name="Yen C E."/>
        </authorList>
    </citation>
    <scope>NUCLEOTIDE SEQUENCE [LARGE SCALE GENOMIC DNA]</scope>
</reference>
<evidence type="ECO:0000256" key="1">
    <source>
        <dbReference type="SAM" id="MobiDB-lite"/>
    </source>
</evidence>
<feature type="compositionally biased region" description="Basic residues" evidence="1">
    <location>
        <begin position="24"/>
        <end position="35"/>
    </location>
</feature>